<evidence type="ECO:0000313" key="2">
    <source>
        <dbReference type="Proteomes" id="UP000279911"/>
    </source>
</evidence>
<proteinExistence type="predicted"/>
<dbReference type="AlphaFoldDB" id="A0A3R9FDW9"/>
<comment type="caution">
    <text evidence="1">The sequence shown here is derived from an EMBL/GenBank/DDBJ whole genome shotgun (WGS) entry which is preliminary data.</text>
</comment>
<organism evidence="1 2">
    <name type="scientific">Mesobacillus subterraneus</name>
    <dbReference type="NCBI Taxonomy" id="285983"/>
    <lineage>
        <taxon>Bacteria</taxon>
        <taxon>Bacillati</taxon>
        <taxon>Bacillota</taxon>
        <taxon>Bacilli</taxon>
        <taxon>Bacillales</taxon>
        <taxon>Bacillaceae</taxon>
        <taxon>Mesobacillus</taxon>
    </lineage>
</organism>
<evidence type="ECO:0008006" key="3">
    <source>
        <dbReference type="Google" id="ProtNLM"/>
    </source>
</evidence>
<protein>
    <recommendedName>
        <fullName evidence="3">Type 4 fimbrial biogenesis protein PilX N-terminal domain-containing protein</fullName>
    </recommendedName>
</protein>
<dbReference type="EMBL" id="RSFW01000027">
    <property type="protein sequence ID" value="RSD23323.1"/>
    <property type="molecule type" value="Genomic_DNA"/>
</dbReference>
<dbReference type="Proteomes" id="UP000279911">
    <property type="component" value="Unassembled WGS sequence"/>
</dbReference>
<dbReference type="RefSeq" id="WP_125481871.1">
    <property type="nucleotide sequence ID" value="NZ_RSFW01000027.1"/>
</dbReference>
<gene>
    <name evidence="1" type="ORF">EJA10_20340</name>
</gene>
<evidence type="ECO:0000313" key="1">
    <source>
        <dbReference type="EMBL" id="RSD23323.1"/>
    </source>
</evidence>
<accession>A0A3R9FDW9</accession>
<dbReference type="OrthoDB" id="2810533at2"/>
<reference evidence="2" key="1">
    <citation type="submission" date="2018-12" db="EMBL/GenBank/DDBJ databases">
        <title>Bacillus chawlae sp. nov., Bacillus glennii sp. nov., and Bacillus saganii sp. nov. Isolated from the Vehicle Assembly Building at Kennedy Space Center where the Viking Spacecraft were Assembled.</title>
        <authorList>
            <person name="Seuylemezian A."/>
            <person name="Vaishampayan P."/>
        </authorList>
    </citation>
    <scope>NUCLEOTIDE SEQUENCE [LARGE SCALE GENOMIC DNA]</scope>
    <source>
        <strain evidence="2">DSM 13966</strain>
    </source>
</reference>
<name>A0A3R9FDW9_9BACI</name>
<sequence length="309" mass="34500">MVKNEKGYALVLVLLIITITFTFALSLSGMALSARKQFNKTDEVNRATDLAEMGVAHYEALLANIVKNSNIKADEAVEEATKGINKNGKKNRNIPVYDDYFFDFLKKNLEANRNLSNVVENPNSYAVTLNSYTLPLDKKIIVEFTSVGRIEKESKTLSGTVTITKNSLTRHGEDAPLKSSFAINENNSIEMIGNYPPKLYKESTYFERSIDLRGKNSLTVTGDAFFKDKVSLKGTDTIVVHGDAIFSSRLDNPSLNGNSTFCVYGNTYYTENDKLVEYNPFPSGNSKSCPSPLDEEWFINPEKGIEVKY</sequence>